<organism evidence="1 2">
    <name type="scientific">Mycena albidolilacea</name>
    <dbReference type="NCBI Taxonomy" id="1033008"/>
    <lineage>
        <taxon>Eukaryota</taxon>
        <taxon>Fungi</taxon>
        <taxon>Dikarya</taxon>
        <taxon>Basidiomycota</taxon>
        <taxon>Agaricomycotina</taxon>
        <taxon>Agaricomycetes</taxon>
        <taxon>Agaricomycetidae</taxon>
        <taxon>Agaricales</taxon>
        <taxon>Marasmiineae</taxon>
        <taxon>Mycenaceae</taxon>
        <taxon>Mycena</taxon>
    </lineage>
</organism>
<protein>
    <submittedName>
        <fullName evidence="1">Uncharacterized protein</fullName>
    </submittedName>
</protein>
<keyword evidence="2" id="KW-1185">Reference proteome</keyword>
<evidence type="ECO:0000313" key="2">
    <source>
        <dbReference type="Proteomes" id="UP001218218"/>
    </source>
</evidence>
<dbReference type="Proteomes" id="UP001218218">
    <property type="component" value="Unassembled WGS sequence"/>
</dbReference>
<dbReference type="EMBL" id="JARIHO010000010">
    <property type="protein sequence ID" value="KAJ7354526.1"/>
    <property type="molecule type" value="Genomic_DNA"/>
</dbReference>
<sequence>MAECAARFPSYLVVSLRVILPFPPPQGGIPLDALHLSSTEMLDYHLLARSSPFDFSRLKSPSIGWRARIPWREFAPLIRSVEELNVVLNSTTSVLAPLLSLSSPAASAFPNLTTLRLSLPVWIPAQNWLAFAGELFAGLHPPPANITANAMNAHRNAKSKASGELRTLVLSADADGSGAPDGALCTFLDGVTAELGVALELEVDVERYAGIWPFFPRLRAVRWTDPESRKSWW</sequence>
<accession>A0AAD7EXJ3</accession>
<gene>
    <name evidence="1" type="ORF">DFH08DRAFT_933988</name>
</gene>
<name>A0AAD7EXJ3_9AGAR</name>
<comment type="caution">
    <text evidence="1">The sequence shown here is derived from an EMBL/GenBank/DDBJ whole genome shotgun (WGS) entry which is preliminary data.</text>
</comment>
<proteinExistence type="predicted"/>
<evidence type="ECO:0000313" key="1">
    <source>
        <dbReference type="EMBL" id="KAJ7354526.1"/>
    </source>
</evidence>
<dbReference type="AlphaFoldDB" id="A0AAD7EXJ3"/>
<reference evidence="1" key="1">
    <citation type="submission" date="2023-03" db="EMBL/GenBank/DDBJ databases">
        <title>Massive genome expansion in bonnet fungi (Mycena s.s.) driven by repeated elements and novel gene families across ecological guilds.</title>
        <authorList>
            <consortium name="Lawrence Berkeley National Laboratory"/>
            <person name="Harder C.B."/>
            <person name="Miyauchi S."/>
            <person name="Viragh M."/>
            <person name="Kuo A."/>
            <person name="Thoen E."/>
            <person name="Andreopoulos B."/>
            <person name="Lu D."/>
            <person name="Skrede I."/>
            <person name="Drula E."/>
            <person name="Henrissat B."/>
            <person name="Morin E."/>
            <person name="Kohler A."/>
            <person name="Barry K."/>
            <person name="LaButti K."/>
            <person name="Morin E."/>
            <person name="Salamov A."/>
            <person name="Lipzen A."/>
            <person name="Mereny Z."/>
            <person name="Hegedus B."/>
            <person name="Baldrian P."/>
            <person name="Stursova M."/>
            <person name="Weitz H."/>
            <person name="Taylor A."/>
            <person name="Grigoriev I.V."/>
            <person name="Nagy L.G."/>
            <person name="Martin F."/>
            <person name="Kauserud H."/>
        </authorList>
    </citation>
    <scope>NUCLEOTIDE SEQUENCE</scope>
    <source>
        <strain evidence="1">CBHHK002</strain>
    </source>
</reference>